<accession>A0A9W9SCB4</accession>
<evidence type="ECO:0000256" key="1">
    <source>
        <dbReference type="ARBA" id="ARBA00004141"/>
    </source>
</evidence>
<dbReference type="InterPro" id="IPR036259">
    <property type="entry name" value="MFS_trans_sf"/>
</dbReference>
<evidence type="ECO:0000313" key="7">
    <source>
        <dbReference type="EMBL" id="KAJ5376051.1"/>
    </source>
</evidence>
<sequence>MGSSHPREEETRSAKVPLEKTTSHDEGMPSREALLEALQSEKPSPWSPNLRKLYGFCLIAFLCSTMNGYDGSIFGSLPALDSFREQFGVEKNGSKIGYISAMYTVGAICSLPLSGPACDIRGRKWGTFIGLSPVDFFLGLGVNIIRSTSSIWCAEVCPPAYRGIIMAFYNCTYAVGSLIAAGVTRGSAGYGGNKAWQIPLWCQMICPGIVLLAVLFFPESPRWLFSHGQEDKALEFLAFYHGEGNPDHPLVQLQLQEYREFISLSGSDKRWWDFSDFYKTKAGRWRFINALITGIWGAMFR</sequence>
<dbReference type="GeneID" id="81376554"/>
<protein>
    <recommendedName>
        <fullName evidence="9">Major facilitator superfamily (MFS) profile domain-containing protein</fullName>
    </recommendedName>
</protein>
<dbReference type="InterPro" id="IPR050360">
    <property type="entry name" value="MFS_Sugar_Transporters"/>
</dbReference>
<feature type="transmembrane region" description="Helical" evidence="6">
    <location>
        <begin position="125"/>
        <end position="145"/>
    </location>
</feature>
<dbReference type="PANTHER" id="PTHR48022">
    <property type="entry name" value="PLASTIDIC GLUCOSE TRANSPORTER 4"/>
    <property type="match status" value="1"/>
</dbReference>
<evidence type="ECO:0000256" key="5">
    <source>
        <dbReference type="SAM" id="MobiDB-lite"/>
    </source>
</evidence>
<dbReference type="Pfam" id="PF00083">
    <property type="entry name" value="Sugar_tr"/>
    <property type="match status" value="2"/>
</dbReference>
<feature type="region of interest" description="Disordered" evidence="5">
    <location>
        <begin position="1"/>
        <end position="30"/>
    </location>
</feature>
<proteinExistence type="predicted"/>
<keyword evidence="3 6" id="KW-1133">Transmembrane helix</keyword>
<organism evidence="7 8">
    <name type="scientific">Penicillium cosmopolitanum</name>
    <dbReference type="NCBI Taxonomy" id="1131564"/>
    <lineage>
        <taxon>Eukaryota</taxon>
        <taxon>Fungi</taxon>
        <taxon>Dikarya</taxon>
        <taxon>Ascomycota</taxon>
        <taxon>Pezizomycotina</taxon>
        <taxon>Eurotiomycetes</taxon>
        <taxon>Eurotiomycetidae</taxon>
        <taxon>Eurotiales</taxon>
        <taxon>Aspergillaceae</taxon>
        <taxon>Penicillium</taxon>
    </lineage>
</organism>
<feature type="transmembrane region" description="Helical" evidence="6">
    <location>
        <begin position="96"/>
        <end position="113"/>
    </location>
</feature>
<dbReference type="PANTHER" id="PTHR48022:SF13">
    <property type="entry name" value="MAJOR FACILITATOR SUPERFAMILY (MFS) PROFILE DOMAIN-CONTAINING PROTEIN"/>
    <property type="match status" value="1"/>
</dbReference>
<dbReference type="AlphaFoldDB" id="A0A9W9SCB4"/>
<comment type="caution">
    <text evidence="7">The sequence shown here is derived from an EMBL/GenBank/DDBJ whole genome shotgun (WGS) entry which is preliminary data.</text>
</comment>
<dbReference type="GO" id="GO:0016020">
    <property type="term" value="C:membrane"/>
    <property type="evidence" value="ECO:0007669"/>
    <property type="project" value="UniProtKB-SubCell"/>
</dbReference>
<evidence type="ECO:0000256" key="2">
    <source>
        <dbReference type="ARBA" id="ARBA00022692"/>
    </source>
</evidence>
<evidence type="ECO:0000256" key="4">
    <source>
        <dbReference type="ARBA" id="ARBA00023136"/>
    </source>
</evidence>
<dbReference type="InterPro" id="IPR005828">
    <property type="entry name" value="MFS_sugar_transport-like"/>
</dbReference>
<dbReference type="Proteomes" id="UP001147747">
    <property type="component" value="Unassembled WGS sequence"/>
</dbReference>
<name>A0A9W9SCB4_9EURO</name>
<dbReference type="SUPFAM" id="SSF103473">
    <property type="entry name" value="MFS general substrate transporter"/>
    <property type="match status" value="1"/>
</dbReference>
<feature type="compositionally biased region" description="Basic and acidic residues" evidence="5">
    <location>
        <begin position="1"/>
        <end position="29"/>
    </location>
</feature>
<dbReference type="GO" id="GO:0005351">
    <property type="term" value="F:carbohydrate:proton symporter activity"/>
    <property type="evidence" value="ECO:0007669"/>
    <property type="project" value="TreeGrafter"/>
</dbReference>
<dbReference type="Gene3D" id="1.20.1250.20">
    <property type="entry name" value="MFS general substrate transporter like domains"/>
    <property type="match status" value="1"/>
</dbReference>
<evidence type="ECO:0000256" key="3">
    <source>
        <dbReference type="ARBA" id="ARBA00022989"/>
    </source>
</evidence>
<evidence type="ECO:0008006" key="9">
    <source>
        <dbReference type="Google" id="ProtNLM"/>
    </source>
</evidence>
<dbReference type="EMBL" id="JAPZBU010000012">
    <property type="protein sequence ID" value="KAJ5376051.1"/>
    <property type="molecule type" value="Genomic_DNA"/>
</dbReference>
<gene>
    <name evidence="7" type="ORF">N7509_012937</name>
</gene>
<comment type="subcellular location">
    <subcellularLocation>
        <location evidence="1">Membrane</location>
        <topology evidence="1">Multi-pass membrane protein</topology>
    </subcellularLocation>
</comment>
<evidence type="ECO:0000313" key="8">
    <source>
        <dbReference type="Proteomes" id="UP001147747"/>
    </source>
</evidence>
<keyword evidence="8" id="KW-1185">Reference proteome</keyword>
<feature type="transmembrane region" description="Helical" evidence="6">
    <location>
        <begin position="166"/>
        <end position="184"/>
    </location>
</feature>
<feature type="transmembrane region" description="Helical" evidence="6">
    <location>
        <begin position="196"/>
        <end position="217"/>
    </location>
</feature>
<reference evidence="7" key="1">
    <citation type="submission" date="2022-12" db="EMBL/GenBank/DDBJ databases">
        <authorList>
            <person name="Petersen C."/>
        </authorList>
    </citation>
    <scope>NUCLEOTIDE SEQUENCE</scope>
    <source>
        <strain evidence="7">IBT 29677</strain>
    </source>
</reference>
<feature type="transmembrane region" description="Helical" evidence="6">
    <location>
        <begin position="53"/>
        <end position="75"/>
    </location>
</feature>
<evidence type="ECO:0000256" key="6">
    <source>
        <dbReference type="SAM" id="Phobius"/>
    </source>
</evidence>
<keyword evidence="4 6" id="KW-0472">Membrane</keyword>
<dbReference type="RefSeq" id="XP_056481081.1">
    <property type="nucleotide sequence ID" value="XM_056637574.1"/>
</dbReference>
<keyword evidence="2 6" id="KW-0812">Transmembrane</keyword>
<dbReference type="OrthoDB" id="6133115at2759"/>
<reference evidence="7" key="2">
    <citation type="journal article" date="2023" name="IMA Fungus">
        <title>Comparative genomic study of the Penicillium genus elucidates a diverse pangenome and 15 lateral gene transfer events.</title>
        <authorList>
            <person name="Petersen C."/>
            <person name="Sorensen T."/>
            <person name="Nielsen M.R."/>
            <person name="Sondergaard T.E."/>
            <person name="Sorensen J.L."/>
            <person name="Fitzpatrick D.A."/>
            <person name="Frisvad J.C."/>
            <person name="Nielsen K.L."/>
        </authorList>
    </citation>
    <scope>NUCLEOTIDE SEQUENCE</scope>
    <source>
        <strain evidence="7">IBT 29677</strain>
    </source>
</reference>